<dbReference type="RefSeq" id="WP_268748492.1">
    <property type="nucleotide sequence ID" value="NZ_CP113864.1"/>
</dbReference>
<dbReference type="EMBL" id="CP113864">
    <property type="protein sequence ID" value="WAM32687.1"/>
    <property type="molecule type" value="Genomic_DNA"/>
</dbReference>
<accession>A0ABY7BLA9</accession>
<evidence type="ECO:0000313" key="3">
    <source>
        <dbReference type="Proteomes" id="UP001164745"/>
    </source>
</evidence>
<dbReference type="Proteomes" id="UP001164745">
    <property type="component" value="Chromosome"/>
</dbReference>
<dbReference type="InterPro" id="IPR002559">
    <property type="entry name" value="Transposase_11"/>
</dbReference>
<reference evidence="2" key="1">
    <citation type="submission" date="2022-12" db="EMBL/GenBank/DDBJ databases">
        <authorList>
            <person name="Bing R.G."/>
            <person name="Willard D.J."/>
            <person name="Manesh M.J.H."/>
            <person name="Laemthong T."/>
            <person name="Crosby J.R."/>
            <person name="Kelly R.M."/>
        </authorList>
    </citation>
    <scope>NUCLEOTIDE SEQUENCE</scope>
    <source>
        <strain evidence="2">DSM 8991</strain>
    </source>
</reference>
<feature type="domain" description="Transposase IS4-like" evidence="1">
    <location>
        <begin position="5"/>
        <end position="85"/>
    </location>
</feature>
<evidence type="ECO:0000313" key="2">
    <source>
        <dbReference type="EMBL" id="WAM32687.1"/>
    </source>
</evidence>
<protein>
    <submittedName>
        <fullName evidence="2">Transposase</fullName>
    </submittedName>
</protein>
<gene>
    <name evidence="2" type="ORF">OTJ99_001101</name>
</gene>
<organism evidence="2 3">
    <name type="scientific">Caldicellulosiruptor naganoensis</name>
    <dbReference type="NCBI Taxonomy" id="29324"/>
    <lineage>
        <taxon>Bacteria</taxon>
        <taxon>Bacillati</taxon>
        <taxon>Bacillota</taxon>
        <taxon>Bacillota incertae sedis</taxon>
        <taxon>Caldicellulosiruptorales</taxon>
        <taxon>Caldicellulosiruptoraceae</taxon>
        <taxon>Caldicellulosiruptor</taxon>
    </lineage>
</organism>
<evidence type="ECO:0000259" key="1">
    <source>
        <dbReference type="Pfam" id="PF01609"/>
    </source>
</evidence>
<keyword evidence="3" id="KW-1185">Reference proteome</keyword>
<name>A0ABY7BLA9_9FIRM</name>
<sequence>MANKLKVKFVAGINKRNKKNKNNVSNSFRSKNIRFLETEEGKKLYKQRTKIERLFSKLKGEYNPENVRLKEFRNHKRFIDWILITFLFEQLFRKLEGKKFSFTYE</sequence>
<proteinExistence type="predicted"/>
<dbReference type="Pfam" id="PF01609">
    <property type="entry name" value="DDE_Tnp_1"/>
    <property type="match status" value="1"/>
</dbReference>